<name>A0A1J5R9F6_9ZZZZ</name>
<dbReference type="AlphaFoldDB" id="A0A1J5R9F6"/>
<dbReference type="EMBL" id="MLJW01000591">
    <property type="protein sequence ID" value="OIQ84797.1"/>
    <property type="molecule type" value="Genomic_DNA"/>
</dbReference>
<accession>A0A1J5R9F6</accession>
<sequence length="41" mass="4494">MPMALTRSSTERVEMPCTYASWITAVSAFSAVRRGSRNSGK</sequence>
<gene>
    <name evidence="1" type="ORF">GALL_333870</name>
</gene>
<reference evidence="1" key="1">
    <citation type="submission" date="2016-10" db="EMBL/GenBank/DDBJ databases">
        <title>Sequence of Gallionella enrichment culture.</title>
        <authorList>
            <person name="Poehlein A."/>
            <person name="Muehling M."/>
            <person name="Daniel R."/>
        </authorList>
    </citation>
    <scope>NUCLEOTIDE SEQUENCE</scope>
</reference>
<protein>
    <submittedName>
        <fullName evidence="1">Uncharacterized protein</fullName>
    </submittedName>
</protein>
<evidence type="ECO:0000313" key="1">
    <source>
        <dbReference type="EMBL" id="OIQ84797.1"/>
    </source>
</evidence>
<comment type="caution">
    <text evidence="1">The sequence shown here is derived from an EMBL/GenBank/DDBJ whole genome shotgun (WGS) entry which is preliminary data.</text>
</comment>
<organism evidence="1">
    <name type="scientific">mine drainage metagenome</name>
    <dbReference type="NCBI Taxonomy" id="410659"/>
    <lineage>
        <taxon>unclassified sequences</taxon>
        <taxon>metagenomes</taxon>
        <taxon>ecological metagenomes</taxon>
    </lineage>
</organism>
<proteinExistence type="predicted"/>